<dbReference type="GeneID" id="59373081"/>
<reference evidence="1" key="1">
    <citation type="submission" date="2019-07" db="EMBL/GenBank/DDBJ databases">
        <authorList>
            <person name="Palmer J.M."/>
        </authorList>
    </citation>
    <scope>NUCLEOTIDE SEQUENCE</scope>
    <source>
        <strain evidence="1">PC9</strain>
    </source>
</reference>
<dbReference type="RefSeq" id="XP_036634329.1">
    <property type="nucleotide sequence ID" value="XM_036772856.1"/>
</dbReference>
<protein>
    <submittedName>
        <fullName evidence="1">Uncharacterized protein</fullName>
    </submittedName>
</protein>
<dbReference type="EMBL" id="JACETU010000002">
    <property type="protein sequence ID" value="KAF7436430.1"/>
    <property type="molecule type" value="Genomic_DNA"/>
</dbReference>
<dbReference type="AlphaFoldDB" id="A0A8H7DV67"/>
<evidence type="ECO:0000313" key="1">
    <source>
        <dbReference type="EMBL" id="KAF7436430.1"/>
    </source>
</evidence>
<dbReference type="VEuPathDB" id="FungiDB:PC9H_003263"/>
<sequence>MALMSSRGPPSALMLPDIMTVSWVATILGLTRAHRVTTGSPPRIHARPGERLQLQQLEYQRSKSTPLYLWACGFTSNFRTVSMVLDSHASRLVQVEIMGFEPACRIDPNELGEWNDEGRWRFSKTALYEGVPNLSLDDETYSANLARVFPEDFLCALQGMPRLHSLHINYGLKPCWSLNHPVAVTLPVLYDLQVRVAYMWDLKFLKYMTLPSIKCIALGCDELAGPEDIAITVRHIHALLPPHETMFIVKACRHEDQPASRTVLKLNAQPMDKPPVGLVFAFVGTDCFRSTDPLHTFHPLLGPIRILDFDGYAEVQSDKDLAPFFRAMTAVTELRVSDLRDITFILQPDDTPETLSEGDVPMPYALPSLKRISLLQERDLTDTKRLVIRVREILLERKARGADIDVLEVVLERGHKTCKTNITLQDLEPLSEVTEVVFHDKAHDDVCDHHYLSII</sequence>
<dbReference type="OrthoDB" id="3033631at2759"/>
<comment type="caution">
    <text evidence="1">The sequence shown here is derived from an EMBL/GenBank/DDBJ whole genome shotgun (WGS) entry which is preliminary data.</text>
</comment>
<proteinExistence type="predicted"/>
<accession>A0A8H7DV67</accession>
<organism evidence="1 2">
    <name type="scientific">Pleurotus ostreatus</name>
    <name type="common">Oyster mushroom</name>
    <name type="synonym">White-rot fungus</name>
    <dbReference type="NCBI Taxonomy" id="5322"/>
    <lineage>
        <taxon>Eukaryota</taxon>
        <taxon>Fungi</taxon>
        <taxon>Dikarya</taxon>
        <taxon>Basidiomycota</taxon>
        <taxon>Agaricomycotina</taxon>
        <taxon>Agaricomycetes</taxon>
        <taxon>Agaricomycetidae</taxon>
        <taxon>Agaricales</taxon>
        <taxon>Pleurotineae</taxon>
        <taxon>Pleurotaceae</taxon>
        <taxon>Pleurotus</taxon>
    </lineage>
</organism>
<dbReference type="Proteomes" id="UP000623687">
    <property type="component" value="Unassembled WGS sequence"/>
</dbReference>
<keyword evidence="2" id="KW-1185">Reference proteome</keyword>
<gene>
    <name evidence="1" type="ORF">PC9H_003263</name>
</gene>
<name>A0A8H7DV67_PLEOS</name>
<evidence type="ECO:0000313" key="2">
    <source>
        <dbReference type="Proteomes" id="UP000623687"/>
    </source>
</evidence>